<evidence type="ECO:0000313" key="1">
    <source>
        <dbReference type="EMBL" id="QWF70614.1"/>
    </source>
</evidence>
<accession>A0A975MNJ4</accession>
<dbReference type="AlphaFoldDB" id="A0A975MNJ4"/>
<sequence>MSRFNLLEQAWIPVKGRRELIKVCEIVHPDILGVDAPRADFNAALMQFLIGLLQTVFAPETPRAWRIFYSNPPTEAELQTRLDTIKEAFYLDGDGYRFMQDNLAKEVGKCLPIEEMIFGAPGDSGKEGNKDHFTKRNDISGLCFSCSSIGLLAANLFAEDGGQSYYPAMRGNGFISNLVCLDEATSVPSLWKNVWLNVLENSKQKYQEQTVTKNFLWLTDLPDKPQVEKLIKIKTDLNNLKKAKKVTKYKQINAEIDEKIKPLEKEQKSLKEELDDLGEGKIIFPDDKNVLQVYWAWMRRFLLDTENSEKKQCSICHANTRIITKFYKKNKGYKYSKEHWQDSHPFSPTEKYERTHYNSNNEKYKDKMLALNMPTNGLPYNYWQDFLRHTTKNSPAKVVINHLKNKNSDSQLVIFAFGYAMDSNTPLGWYESKTPLYFIDDESNRSQFEAEVEKLISASNKIANAEKGYLVNAIKLAWFNYNDMDEINKKPKDRKRDPFIKDPRKSKLYDQPINISRSFMNSSESKFYLLLKALYSLANEDKLTEESLLQLKKEWYFHLKYLAEVIFEQWAFKSSIQTNPRRISIAHKQLMRNLTSKSLKQDTLGLTKENSND</sequence>
<dbReference type="NCBIfam" id="TIGR02547">
    <property type="entry name" value="casA_cse1"/>
    <property type="match status" value="1"/>
</dbReference>
<evidence type="ECO:0000313" key="2">
    <source>
        <dbReference type="Proteomes" id="UP000676649"/>
    </source>
</evidence>
<dbReference type="Pfam" id="PF09481">
    <property type="entry name" value="CRISPR_Cse1"/>
    <property type="match status" value="1"/>
</dbReference>
<reference evidence="1" key="1">
    <citation type="submission" date="2021-04" db="EMBL/GenBank/DDBJ databases">
        <title>Draft genome sequence data of methanotrophic Methylovulum sp. strain S1L and Methylomonas sp. strain S2AM isolated from boreal lake water columns.</title>
        <authorList>
            <person name="Rissanen A.J."/>
            <person name="Mangayil R."/>
            <person name="Svenning M.M."/>
            <person name="Khanongnuch R."/>
        </authorList>
    </citation>
    <scope>NUCLEOTIDE SEQUENCE</scope>
    <source>
        <strain evidence="1">S2AM</strain>
    </source>
</reference>
<dbReference type="Proteomes" id="UP000676649">
    <property type="component" value="Chromosome"/>
</dbReference>
<dbReference type="RefSeq" id="WP_215581961.1">
    <property type="nucleotide sequence ID" value="NZ_CP073754.1"/>
</dbReference>
<dbReference type="EMBL" id="CP073754">
    <property type="protein sequence ID" value="QWF70614.1"/>
    <property type="molecule type" value="Genomic_DNA"/>
</dbReference>
<keyword evidence="2" id="KW-1185">Reference proteome</keyword>
<name>A0A975MNJ4_9GAMM</name>
<organism evidence="1 2">
    <name type="scientific">Methylomonas paludis</name>
    <dbReference type="NCBI Taxonomy" id="1173101"/>
    <lineage>
        <taxon>Bacteria</taxon>
        <taxon>Pseudomonadati</taxon>
        <taxon>Pseudomonadota</taxon>
        <taxon>Gammaproteobacteria</taxon>
        <taxon>Methylococcales</taxon>
        <taxon>Methylococcaceae</taxon>
        <taxon>Methylomonas</taxon>
    </lineage>
</organism>
<gene>
    <name evidence="1" type="primary">casA</name>
    <name evidence="1" type="ORF">KEF85_15005</name>
</gene>
<protein>
    <submittedName>
        <fullName evidence="1">Type I-E CRISPR-associated protein Cse1/CasA</fullName>
    </submittedName>
</protein>
<proteinExistence type="predicted"/>
<dbReference type="InterPro" id="IPR013381">
    <property type="entry name" value="CRISPR-assoc_prot_Cse1"/>
</dbReference>
<dbReference type="KEGG" id="mpad:KEF85_15005"/>